<dbReference type="InterPro" id="IPR005835">
    <property type="entry name" value="NTP_transferase_dom"/>
</dbReference>
<dbReference type="PANTHER" id="PTHR43584">
    <property type="entry name" value="NUCLEOTIDYL TRANSFERASE"/>
    <property type="match status" value="1"/>
</dbReference>
<name>A0A9J7AW88_9PROT</name>
<evidence type="ECO:0000313" key="5">
    <source>
        <dbReference type="Proteomes" id="UP001060336"/>
    </source>
</evidence>
<reference evidence="4" key="1">
    <citation type="submission" date="2022-08" db="EMBL/GenBank/DDBJ databases">
        <title>Nisaea acidiphila sp. nov., isolated from a marine algal debris and emended description of the genus Nisaea Urios et al. 2008.</title>
        <authorList>
            <person name="Kwon K."/>
        </authorList>
    </citation>
    <scope>NUCLEOTIDE SEQUENCE</scope>
    <source>
        <strain evidence="4">MEBiC11861</strain>
    </source>
</reference>
<keyword evidence="1" id="KW-0808">Transferase</keyword>
<keyword evidence="2" id="KW-0548">Nucleotidyltransferase</keyword>
<evidence type="ECO:0000313" key="4">
    <source>
        <dbReference type="EMBL" id="UUX51382.1"/>
    </source>
</evidence>
<dbReference type="AlphaFoldDB" id="A0A9J7AW88"/>
<evidence type="ECO:0000256" key="2">
    <source>
        <dbReference type="ARBA" id="ARBA00022695"/>
    </source>
</evidence>
<dbReference type="GO" id="GO:0016779">
    <property type="term" value="F:nucleotidyltransferase activity"/>
    <property type="evidence" value="ECO:0007669"/>
    <property type="project" value="UniProtKB-KW"/>
</dbReference>
<organism evidence="4 5">
    <name type="scientific">Nisaea acidiphila</name>
    <dbReference type="NCBI Taxonomy" id="1862145"/>
    <lineage>
        <taxon>Bacteria</taxon>
        <taxon>Pseudomonadati</taxon>
        <taxon>Pseudomonadota</taxon>
        <taxon>Alphaproteobacteria</taxon>
        <taxon>Rhodospirillales</taxon>
        <taxon>Thalassobaculaceae</taxon>
        <taxon>Nisaea</taxon>
    </lineage>
</organism>
<dbReference type="RefSeq" id="WP_257770826.1">
    <property type="nucleotide sequence ID" value="NZ_CP102480.1"/>
</dbReference>
<proteinExistence type="predicted"/>
<feature type="domain" description="Nucleotidyl transferase" evidence="3">
    <location>
        <begin position="17"/>
        <end position="177"/>
    </location>
</feature>
<accession>A0A9J7AW88</accession>
<gene>
    <name evidence="4" type="ORF">NUH88_06720</name>
</gene>
<dbReference type="PANTHER" id="PTHR43584:SF8">
    <property type="entry name" value="N-ACETYLMURAMATE ALPHA-1-PHOSPHATE URIDYLYLTRANSFERASE"/>
    <property type="match status" value="1"/>
</dbReference>
<dbReference type="CDD" id="cd06422">
    <property type="entry name" value="NTP_transferase_like_1"/>
    <property type="match status" value="1"/>
</dbReference>
<dbReference type="InterPro" id="IPR050065">
    <property type="entry name" value="GlmU-like"/>
</dbReference>
<sequence length="254" mass="28254">MLLTRLKTKKATIPETAMILAAGKGTRLAPLTDKTPKPLVEVDGKALIDHILDRLAAVGVKNVVVNTFHLGEQIEAHLAERSDVSITFSREEELLETGGGVVKALPLLGDAPFFVINGDSLWVDAMKPTLSRLAEAWDDKKMDGLLLLHPFSRVPGWHGYGDFTMDPEGRLSRREERRVAPYAYMGASILHPRLFEGAPEGAFSLNRLYDKAQEAERLYGALHDGLWYHISTNEDLETARRLYAQGHVPDVPFF</sequence>
<dbReference type="InterPro" id="IPR029044">
    <property type="entry name" value="Nucleotide-diphossugar_trans"/>
</dbReference>
<dbReference type="EMBL" id="CP102480">
    <property type="protein sequence ID" value="UUX51382.1"/>
    <property type="molecule type" value="Genomic_DNA"/>
</dbReference>
<dbReference type="Pfam" id="PF00483">
    <property type="entry name" value="NTP_transferase"/>
    <property type="match status" value="1"/>
</dbReference>
<protein>
    <submittedName>
        <fullName evidence="4">Nucleotidyltransferase family protein</fullName>
    </submittedName>
</protein>
<dbReference type="KEGG" id="naci:NUH88_06720"/>
<keyword evidence="5" id="KW-1185">Reference proteome</keyword>
<evidence type="ECO:0000256" key="1">
    <source>
        <dbReference type="ARBA" id="ARBA00022679"/>
    </source>
</evidence>
<evidence type="ECO:0000259" key="3">
    <source>
        <dbReference type="Pfam" id="PF00483"/>
    </source>
</evidence>
<dbReference type="Proteomes" id="UP001060336">
    <property type="component" value="Chromosome"/>
</dbReference>
<dbReference type="SUPFAM" id="SSF53448">
    <property type="entry name" value="Nucleotide-diphospho-sugar transferases"/>
    <property type="match status" value="1"/>
</dbReference>
<dbReference type="Gene3D" id="3.90.550.10">
    <property type="entry name" value="Spore Coat Polysaccharide Biosynthesis Protein SpsA, Chain A"/>
    <property type="match status" value="1"/>
</dbReference>